<keyword evidence="3" id="KW-1185">Reference proteome</keyword>
<keyword evidence="1" id="KW-0472">Membrane</keyword>
<proteinExistence type="predicted"/>
<protein>
    <recommendedName>
        <fullName evidence="4">M23 family metallopeptidase</fullName>
    </recommendedName>
</protein>
<sequence>MKSAQKWIMACIFTVGIIAIIQIQEQDGQTSKLRTVFTQGRDLQIAREFVLAQLPSTWQSELIPVVAMQEQDPMIPTMATYESMQPYENGVIVSYTTQIKVFAREDGIILFTGHTRHTGKTMTVLYNSGDIVTYGFVENFSNLPYTAVSAKDLIAEVKPGSMYVKVERGGKSLDSSAVTEWMKDVLY</sequence>
<keyword evidence="1" id="KW-1133">Transmembrane helix</keyword>
<evidence type="ECO:0000313" key="2">
    <source>
        <dbReference type="EMBL" id="QBP43049.1"/>
    </source>
</evidence>
<reference evidence="2 3" key="1">
    <citation type="submission" date="2019-03" db="EMBL/GenBank/DDBJ databases">
        <title>Complete genome sequence of Paenisporosarcina antarctica CGMCC 1.6503T.</title>
        <authorList>
            <person name="Rong J.-C."/>
            <person name="Chi N.-Y."/>
            <person name="Zhang Q.-F."/>
        </authorList>
    </citation>
    <scope>NUCLEOTIDE SEQUENCE [LARGE SCALE GENOMIC DNA]</scope>
    <source>
        <strain evidence="2 3">CGMCC 1.6503</strain>
    </source>
</reference>
<evidence type="ECO:0000256" key="1">
    <source>
        <dbReference type="SAM" id="Phobius"/>
    </source>
</evidence>
<dbReference type="EMBL" id="CP038015">
    <property type="protein sequence ID" value="QBP43049.1"/>
    <property type="molecule type" value="Genomic_DNA"/>
</dbReference>
<dbReference type="KEGG" id="panc:E2636_06455"/>
<gene>
    <name evidence="2" type="ORF">E2636_06455</name>
</gene>
<accession>A0A4P7A3G3</accession>
<evidence type="ECO:0008006" key="4">
    <source>
        <dbReference type="Google" id="ProtNLM"/>
    </source>
</evidence>
<dbReference type="OrthoDB" id="2965564at2"/>
<organism evidence="2 3">
    <name type="scientific">Paenisporosarcina antarctica</name>
    <dbReference type="NCBI Taxonomy" id="417367"/>
    <lineage>
        <taxon>Bacteria</taxon>
        <taxon>Bacillati</taxon>
        <taxon>Bacillota</taxon>
        <taxon>Bacilli</taxon>
        <taxon>Bacillales</taxon>
        <taxon>Caryophanaceae</taxon>
        <taxon>Paenisporosarcina</taxon>
    </lineage>
</organism>
<feature type="transmembrane region" description="Helical" evidence="1">
    <location>
        <begin position="7"/>
        <end position="24"/>
    </location>
</feature>
<keyword evidence="1" id="KW-0812">Transmembrane</keyword>
<name>A0A4P7A3G3_9BACL</name>
<dbReference type="Proteomes" id="UP000294292">
    <property type="component" value="Chromosome"/>
</dbReference>
<dbReference type="AlphaFoldDB" id="A0A4P7A3G3"/>
<evidence type="ECO:0000313" key="3">
    <source>
        <dbReference type="Proteomes" id="UP000294292"/>
    </source>
</evidence>